<proteinExistence type="inferred from homology"/>
<dbReference type="PANTHER" id="PTHR43199">
    <property type="entry name" value="GLUTATHIONE HYDROLASE"/>
    <property type="match status" value="1"/>
</dbReference>
<dbReference type="InterPro" id="IPR055262">
    <property type="entry name" value="GGT_CS"/>
</dbReference>
<sequence>MDRLRTKSAALLAALSLTLGPISPALAASPAPVEADNGMVVTAQHLATDVGVDVLKNGGNAVDAAVAVGYALAVVYPTAGNIGGGGFMTIRMKDGKTTFLDFRERAPLAATKTMYLDAKGDIVPRASLDGYLAVGVPGSVMGFETAREKYGTKSRQDLIAPAIRYARDGFTLEQGDVASIENSAKRLAKDEAAAKIFLKPDGKLFTSGEKLVQPELAAVLASISDKGTDAFYKDMPADAIVKASQAKGGILAREDFEQYQVRELKPVECSYRGYDIISSPPPSSGGVIICEILNILEGYPLSFLGYGSAETVHLMTEAMRYAYVDRNAALGDPDFVDNPVTTLLDKSYAKNIRARIDINKSGTSANLKPLGARESTETTHYSIIDKEGNAVAVTYTLNGNFGAGVVAPGTGILLNNEMDDFTSKPGVPNLYGLVQGEANAIAPKKTPLSSMSPTIVTKDGKPFMVIGSPGGSRIITITLEAILNVVDFGMDISQAVNAPRIHHQWQPDKIYFEPYALSPDTIRALIAMGHTMDDGSGPPVWGQAAGILVGGKSLKDIEKGGGARYYGAMDSRATEGSARGY</sequence>
<dbReference type="Proteomes" id="UP000582090">
    <property type="component" value="Unassembled WGS sequence"/>
</dbReference>
<dbReference type="UniPathway" id="UPA00204"/>
<dbReference type="AlphaFoldDB" id="A0A7W6GBA5"/>
<dbReference type="GO" id="GO:0036374">
    <property type="term" value="F:glutathione hydrolase activity"/>
    <property type="evidence" value="ECO:0007669"/>
    <property type="project" value="UniProtKB-UniRule"/>
</dbReference>
<dbReference type="EC" id="2.3.2.2" evidence="11"/>
<evidence type="ECO:0000256" key="2">
    <source>
        <dbReference type="ARBA" id="ARBA00001089"/>
    </source>
</evidence>
<evidence type="ECO:0000256" key="8">
    <source>
        <dbReference type="ARBA" id="ARBA00047417"/>
    </source>
</evidence>
<feature type="binding site" evidence="10">
    <location>
        <position position="103"/>
    </location>
    <ligand>
        <name>L-glutamate</name>
        <dbReference type="ChEBI" id="CHEBI:29985"/>
    </ligand>
</feature>
<evidence type="ECO:0000313" key="14">
    <source>
        <dbReference type="Proteomes" id="UP000582090"/>
    </source>
</evidence>
<evidence type="ECO:0000256" key="7">
    <source>
        <dbReference type="ARBA" id="ARBA00023315"/>
    </source>
</evidence>
<evidence type="ECO:0000256" key="1">
    <source>
        <dbReference type="ARBA" id="ARBA00001049"/>
    </source>
</evidence>
<keyword evidence="5 11" id="KW-0378">Hydrolase</keyword>
<dbReference type="Gene3D" id="3.60.20.40">
    <property type="match status" value="1"/>
</dbReference>
<dbReference type="Gene3D" id="1.10.246.130">
    <property type="match status" value="1"/>
</dbReference>
<dbReference type="RefSeq" id="WP_183900414.1">
    <property type="nucleotide sequence ID" value="NZ_JACIDW010000006.1"/>
</dbReference>
<evidence type="ECO:0000256" key="11">
    <source>
        <dbReference type="RuleBase" id="RU368036"/>
    </source>
</evidence>
<dbReference type="InterPro" id="IPR043138">
    <property type="entry name" value="GGT_lsub"/>
</dbReference>
<evidence type="ECO:0000256" key="3">
    <source>
        <dbReference type="ARBA" id="ARBA00009381"/>
    </source>
</evidence>
<name>A0A7W6GBA5_9HYPH</name>
<keyword evidence="11" id="KW-0317">Glutathione biosynthesis</keyword>
<dbReference type="InterPro" id="IPR029055">
    <property type="entry name" value="Ntn_hydrolases_N"/>
</dbReference>
<comment type="catalytic activity">
    <reaction evidence="8 11">
        <text>an N-terminal (5-L-glutamyl)-[peptide] + an alpha-amino acid = 5-L-glutamyl amino acid + an N-terminal L-alpha-aminoacyl-[peptide]</text>
        <dbReference type="Rhea" id="RHEA:23904"/>
        <dbReference type="Rhea" id="RHEA-COMP:9780"/>
        <dbReference type="Rhea" id="RHEA-COMP:9795"/>
        <dbReference type="ChEBI" id="CHEBI:77644"/>
        <dbReference type="ChEBI" id="CHEBI:78597"/>
        <dbReference type="ChEBI" id="CHEBI:78599"/>
        <dbReference type="ChEBI" id="CHEBI:78608"/>
        <dbReference type="EC" id="2.3.2.2"/>
    </reaction>
</comment>
<feature type="binding site" evidence="10">
    <location>
        <position position="420"/>
    </location>
    <ligand>
        <name>L-glutamate</name>
        <dbReference type="ChEBI" id="CHEBI:29985"/>
    </ligand>
</feature>
<dbReference type="PROSITE" id="PS00462">
    <property type="entry name" value="G_GLU_TRANSPEPTIDASE"/>
    <property type="match status" value="1"/>
</dbReference>
<evidence type="ECO:0000256" key="6">
    <source>
        <dbReference type="ARBA" id="ARBA00023145"/>
    </source>
</evidence>
<gene>
    <name evidence="13" type="ORF">GGQ67_002458</name>
</gene>
<organism evidence="13 14">
    <name type="scientific">Rhizobium metallidurans</name>
    <dbReference type="NCBI Taxonomy" id="1265931"/>
    <lineage>
        <taxon>Bacteria</taxon>
        <taxon>Pseudomonadati</taxon>
        <taxon>Pseudomonadota</taxon>
        <taxon>Alphaproteobacteria</taxon>
        <taxon>Hyphomicrobiales</taxon>
        <taxon>Rhizobiaceae</taxon>
        <taxon>Rhizobium/Agrobacterium group</taxon>
        <taxon>Rhizobium</taxon>
    </lineage>
</organism>
<accession>A0A7W6GBA5</accession>
<dbReference type="InterPro" id="IPR000101">
    <property type="entry name" value="GGT_peptidase"/>
</dbReference>
<keyword evidence="6 11" id="KW-0865">Zymogen</keyword>
<comment type="pathway">
    <text evidence="11">Sulfur metabolism; glutathione metabolism.</text>
</comment>
<dbReference type="Pfam" id="PF01019">
    <property type="entry name" value="G_glu_transpept"/>
    <property type="match status" value="1"/>
</dbReference>
<feature type="signal peptide" evidence="12">
    <location>
        <begin position="1"/>
        <end position="27"/>
    </location>
</feature>
<dbReference type="SUPFAM" id="SSF56235">
    <property type="entry name" value="N-terminal nucleophile aminohydrolases (Ntn hydrolases)"/>
    <property type="match status" value="1"/>
</dbReference>
<dbReference type="PANTHER" id="PTHR43199:SF1">
    <property type="entry name" value="GLUTATHIONE HYDROLASE PROENZYME"/>
    <property type="match status" value="1"/>
</dbReference>
<evidence type="ECO:0000256" key="4">
    <source>
        <dbReference type="ARBA" id="ARBA00022679"/>
    </source>
</evidence>
<keyword evidence="4 11" id="KW-0808">Transferase</keyword>
<feature type="active site" description="Nucleophile" evidence="9">
    <location>
        <position position="378"/>
    </location>
</feature>
<comment type="PTM">
    <text evidence="11">Cleaved by autocatalysis into a large and a small subunit.</text>
</comment>
<comment type="catalytic activity">
    <reaction evidence="2 11">
        <text>glutathione + H2O = L-cysteinylglycine + L-glutamate</text>
        <dbReference type="Rhea" id="RHEA:28807"/>
        <dbReference type="ChEBI" id="CHEBI:15377"/>
        <dbReference type="ChEBI" id="CHEBI:29985"/>
        <dbReference type="ChEBI" id="CHEBI:57925"/>
        <dbReference type="ChEBI" id="CHEBI:61694"/>
        <dbReference type="EC" id="3.4.19.13"/>
    </reaction>
</comment>
<comment type="caution">
    <text evidence="13">The sequence shown here is derived from an EMBL/GenBank/DDBJ whole genome shotgun (WGS) entry which is preliminary data.</text>
</comment>
<dbReference type="GO" id="GO:0006751">
    <property type="term" value="P:glutathione catabolic process"/>
    <property type="evidence" value="ECO:0007669"/>
    <property type="project" value="UniProtKB-UniRule"/>
</dbReference>
<protein>
    <recommendedName>
        <fullName evidence="11">Glutathione hydrolase proenzyme</fullName>
        <ecNumber evidence="11">2.3.2.2</ecNumber>
        <ecNumber evidence="11">3.4.19.13</ecNumber>
    </recommendedName>
    <component>
        <recommendedName>
            <fullName evidence="11">Glutathione hydrolase large chain</fullName>
        </recommendedName>
    </component>
    <component>
        <recommendedName>
            <fullName evidence="11">Glutathione hydrolase small chain</fullName>
        </recommendedName>
    </component>
</protein>
<evidence type="ECO:0000313" key="13">
    <source>
        <dbReference type="EMBL" id="MBB3964795.1"/>
    </source>
</evidence>
<dbReference type="GO" id="GO:0006750">
    <property type="term" value="P:glutathione biosynthetic process"/>
    <property type="evidence" value="ECO:0007669"/>
    <property type="project" value="UniProtKB-KW"/>
</dbReference>
<dbReference type="GO" id="GO:0103068">
    <property type="term" value="F:leukotriene C4 gamma-glutamyl transferase activity"/>
    <property type="evidence" value="ECO:0007669"/>
    <property type="project" value="UniProtKB-EC"/>
</dbReference>
<keyword evidence="12" id="KW-0732">Signal</keyword>
<dbReference type="EC" id="3.4.19.13" evidence="11"/>
<evidence type="ECO:0000256" key="9">
    <source>
        <dbReference type="PIRSR" id="PIRSR600101-1"/>
    </source>
</evidence>
<feature type="chain" id="PRO_5030573868" description="Glutathione hydrolase proenzyme" evidence="12">
    <location>
        <begin position="28"/>
        <end position="581"/>
    </location>
</feature>
<feature type="binding site" evidence="10">
    <location>
        <begin position="449"/>
        <end position="450"/>
    </location>
    <ligand>
        <name>L-glutamate</name>
        <dbReference type="ChEBI" id="CHEBI:29985"/>
    </ligand>
</feature>
<comment type="subunit">
    <text evidence="11">This enzyme consists of two polypeptide chains, which are synthesized in precursor form from a single polypeptide.</text>
</comment>
<dbReference type="InterPro" id="IPR043137">
    <property type="entry name" value="GGT_ssub_C"/>
</dbReference>
<dbReference type="PRINTS" id="PR01210">
    <property type="entry name" value="GGTRANSPTASE"/>
</dbReference>
<evidence type="ECO:0000256" key="10">
    <source>
        <dbReference type="PIRSR" id="PIRSR600101-2"/>
    </source>
</evidence>
<dbReference type="EMBL" id="JACIDW010000006">
    <property type="protein sequence ID" value="MBB3964795.1"/>
    <property type="molecule type" value="Genomic_DNA"/>
</dbReference>
<comment type="catalytic activity">
    <reaction evidence="1 11">
        <text>an S-substituted glutathione + H2O = an S-substituted L-cysteinylglycine + L-glutamate</text>
        <dbReference type="Rhea" id="RHEA:59468"/>
        <dbReference type="ChEBI" id="CHEBI:15377"/>
        <dbReference type="ChEBI" id="CHEBI:29985"/>
        <dbReference type="ChEBI" id="CHEBI:90779"/>
        <dbReference type="ChEBI" id="CHEBI:143103"/>
        <dbReference type="EC" id="3.4.19.13"/>
    </reaction>
</comment>
<keyword evidence="7 11" id="KW-0012">Acyltransferase</keyword>
<dbReference type="InterPro" id="IPR051792">
    <property type="entry name" value="GGT_bact"/>
</dbReference>
<reference evidence="13 14" key="1">
    <citation type="submission" date="2020-08" db="EMBL/GenBank/DDBJ databases">
        <title>Genomic Encyclopedia of Type Strains, Phase IV (KMG-IV): sequencing the most valuable type-strain genomes for metagenomic binning, comparative biology and taxonomic classification.</title>
        <authorList>
            <person name="Goeker M."/>
        </authorList>
    </citation>
    <scope>NUCLEOTIDE SEQUENCE [LARGE SCALE GENOMIC DNA]</scope>
    <source>
        <strain evidence="13 14">DSM 26575</strain>
    </source>
</reference>
<keyword evidence="14" id="KW-1185">Reference proteome</keyword>
<feature type="binding site" evidence="10">
    <location>
        <position position="471"/>
    </location>
    <ligand>
        <name>L-glutamate</name>
        <dbReference type="ChEBI" id="CHEBI:29985"/>
    </ligand>
</feature>
<feature type="binding site" evidence="10">
    <location>
        <begin position="396"/>
        <end position="398"/>
    </location>
    <ligand>
        <name>L-glutamate</name>
        <dbReference type="ChEBI" id="CHEBI:29985"/>
    </ligand>
</feature>
<dbReference type="NCBIfam" id="TIGR00066">
    <property type="entry name" value="g_glut_trans"/>
    <property type="match status" value="1"/>
</dbReference>
<comment type="similarity">
    <text evidence="3 11">Belongs to the gamma-glutamyltransferase family.</text>
</comment>
<evidence type="ECO:0000256" key="12">
    <source>
        <dbReference type="SAM" id="SignalP"/>
    </source>
</evidence>
<evidence type="ECO:0000256" key="5">
    <source>
        <dbReference type="ARBA" id="ARBA00022801"/>
    </source>
</evidence>